<dbReference type="Proteomes" id="UP000821865">
    <property type="component" value="Chromosome 8"/>
</dbReference>
<organism evidence="1 2">
    <name type="scientific">Dermacentor silvarum</name>
    <name type="common">Tick</name>
    <dbReference type="NCBI Taxonomy" id="543639"/>
    <lineage>
        <taxon>Eukaryota</taxon>
        <taxon>Metazoa</taxon>
        <taxon>Ecdysozoa</taxon>
        <taxon>Arthropoda</taxon>
        <taxon>Chelicerata</taxon>
        <taxon>Arachnida</taxon>
        <taxon>Acari</taxon>
        <taxon>Parasitiformes</taxon>
        <taxon>Ixodida</taxon>
        <taxon>Ixodoidea</taxon>
        <taxon>Ixodidae</taxon>
        <taxon>Rhipicephalinae</taxon>
        <taxon>Dermacentor</taxon>
    </lineage>
</organism>
<comment type="caution">
    <text evidence="1">The sequence shown here is derived from an EMBL/GenBank/DDBJ whole genome shotgun (WGS) entry which is preliminary data.</text>
</comment>
<name>A0ACB8C7P3_DERSI</name>
<evidence type="ECO:0000313" key="1">
    <source>
        <dbReference type="EMBL" id="KAH7936941.1"/>
    </source>
</evidence>
<dbReference type="EMBL" id="CM023477">
    <property type="protein sequence ID" value="KAH7936941.1"/>
    <property type="molecule type" value="Genomic_DNA"/>
</dbReference>
<accession>A0ACB8C7P3</accession>
<sequence length="196" mass="21515">MLARDDHGHTLIQRLHRKLDDVCERGFDLVFQWVPSHVGLPGNDRLAREAPTSPVPLSLVVTPFDFARHSMAGYLPDTAPRPARRWRQSPEAAAAQGLEPSRSSSAPALPHRLLPDGGEDTPTLGCADVETLDRVLLQCPAHAAERGALATTYRRLELPSDSTRALLFPATPLSIARRAFSALLEYLEDTNLSSRL</sequence>
<reference evidence="1" key="1">
    <citation type="submission" date="2020-05" db="EMBL/GenBank/DDBJ databases">
        <title>Large-scale comparative analyses of tick genomes elucidate their genetic diversity and vector capacities.</title>
        <authorList>
            <person name="Jia N."/>
            <person name="Wang J."/>
            <person name="Shi W."/>
            <person name="Du L."/>
            <person name="Sun Y."/>
            <person name="Zhan W."/>
            <person name="Jiang J."/>
            <person name="Wang Q."/>
            <person name="Zhang B."/>
            <person name="Ji P."/>
            <person name="Sakyi L.B."/>
            <person name="Cui X."/>
            <person name="Yuan T."/>
            <person name="Jiang B."/>
            <person name="Yang W."/>
            <person name="Lam T.T.-Y."/>
            <person name="Chang Q."/>
            <person name="Ding S."/>
            <person name="Wang X."/>
            <person name="Zhu J."/>
            <person name="Ruan X."/>
            <person name="Zhao L."/>
            <person name="Wei J."/>
            <person name="Que T."/>
            <person name="Du C."/>
            <person name="Cheng J."/>
            <person name="Dai P."/>
            <person name="Han X."/>
            <person name="Huang E."/>
            <person name="Gao Y."/>
            <person name="Liu J."/>
            <person name="Shao H."/>
            <person name="Ye R."/>
            <person name="Li L."/>
            <person name="Wei W."/>
            <person name="Wang X."/>
            <person name="Wang C."/>
            <person name="Yang T."/>
            <person name="Huo Q."/>
            <person name="Li W."/>
            <person name="Guo W."/>
            <person name="Chen H."/>
            <person name="Zhou L."/>
            <person name="Ni X."/>
            <person name="Tian J."/>
            <person name="Zhou Y."/>
            <person name="Sheng Y."/>
            <person name="Liu T."/>
            <person name="Pan Y."/>
            <person name="Xia L."/>
            <person name="Li J."/>
            <person name="Zhao F."/>
            <person name="Cao W."/>
        </authorList>
    </citation>
    <scope>NUCLEOTIDE SEQUENCE</scope>
    <source>
        <strain evidence="1">Dsil-2018</strain>
    </source>
</reference>
<keyword evidence="2" id="KW-1185">Reference proteome</keyword>
<gene>
    <name evidence="1" type="ORF">HPB49_006451</name>
</gene>
<protein>
    <submittedName>
        <fullName evidence="1">Uncharacterized protein</fullName>
    </submittedName>
</protein>
<evidence type="ECO:0000313" key="2">
    <source>
        <dbReference type="Proteomes" id="UP000821865"/>
    </source>
</evidence>
<proteinExistence type="predicted"/>